<dbReference type="PROSITE" id="PS50866">
    <property type="entry name" value="GOLD"/>
    <property type="match status" value="1"/>
</dbReference>
<accession>A0A0B7A207</accession>
<feature type="domain" description="GOLD" evidence="11">
    <location>
        <begin position="32"/>
        <end position="114"/>
    </location>
</feature>
<dbReference type="Pfam" id="PF01105">
    <property type="entry name" value="EMP24_GP25L"/>
    <property type="match status" value="1"/>
</dbReference>
<comment type="similarity">
    <text evidence="2 8">Belongs to the EMP24/GP25L family.</text>
</comment>
<evidence type="ECO:0000256" key="4">
    <source>
        <dbReference type="ARBA" id="ARBA00022729"/>
    </source>
</evidence>
<evidence type="ECO:0000256" key="7">
    <source>
        <dbReference type="ARBA" id="ARBA00037847"/>
    </source>
</evidence>
<dbReference type="InterPro" id="IPR015720">
    <property type="entry name" value="Emp24-like"/>
</dbReference>
<evidence type="ECO:0000256" key="9">
    <source>
        <dbReference type="SAM" id="Phobius"/>
    </source>
</evidence>
<evidence type="ECO:0000256" key="1">
    <source>
        <dbReference type="ARBA" id="ARBA00004479"/>
    </source>
</evidence>
<dbReference type="SUPFAM" id="SSF101576">
    <property type="entry name" value="Supernatant protein factor (SPF), C-terminal domain"/>
    <property type="match status" value="1"/>
</dbReference>
<evidence type="ECO:0000256" key="8">
    <source>
        <dbReference type="RuleBase" id="RU003827"/>
    </source>
</evidence>
<evidence type="ECO:0000259" key="11">
    <source>
        <dbReference type="PROSITE" id="PS50866"/>
    </source>
</evidence>
<protein>
    <recommendedName>
        <fullName evidence="11">GOLD domain-containing protein</fullName>
    </recommendedName>
</protein>
<evidence type="ECO:0000256" key="3">
    <source>
        <dbReference type="ARBA" id="ARBA00022692"/>
    </source>
</evidence>
<sequence length="227" mass="25906">MEKLKVFAIVLLFSCCCGTELDLTVEISPGKQECFWEKFPAATSIELDYQVIDGGDMDIDLMIAGPDNRIYHTDQRKAENVVGFKTTTEGDYRICFDNTFSRISSKVVYFEIFVEDGKDDDDDKDDDSLTFEGENIEDQLDMTVHDFLGILDRSKKNLESSIQVQTLIRVHEAKDRNIQEANFFLVNFFSCLQLVLMISVGLVQVFMIRSLFFDKQPISGASLKVRT</sequence>
<dbReference type="AlphaFoldDB" id="A0A0B7A207"/>
<reference evidence="12" key="1">
    <citation type="submission" date="2014-12" db="EMBL/GenBank/DDBJ databases">
        <title>Insight into the proteome of Arion vulgaris.</title>
        <authorList>
            <person name="Aradska J."/>
            <person name="Bulat T."/>
            <person name="Smidak R."/>
            <person name="Sarate P."/>
            <person name="Gangsoo J."/>
            <person name="Sialana F."/>
            <person name="Bilban M."/>
            <person name="Lubec G."/>
        </authorList>
    </citation>
    <scope>NUCLEOTIDE SEQUENCE</scope>
    <source>
        <tissue evidence="12">Skin</tissue>
    </source>
</reference>
<evidence type="ECO:0000313" key="12">
    <source>
        <dbReference type="EMBL" id="CEK73960.1"/>
    </source>
</evidence>
<name>A0A0B7A207_9EUPU</name>
<keyword evidence="3 8" id="KW-0812">Transmembrane</keyword>
<proteinExistence type="inferred from homology"/>
<keyword evidence="6 9" id="KW-0472">Membrane</keyword>
<keyword evidence="4 10" id="KW-0732">Signal</keyword>
<feature type="signal peptide" evidence="10">
    <location>
        <begin position="1"/>
        <end position="18"/>
    </location>
</feature>
<dbReference type="EMBL" id="HACG01027095">
    <property type="protein sequence ID" value="CEK73960.1"/>
    <property type="molecule type" value="Transcribed_RNA"/>
</dbReference>
<evidence type="ECO:0000256" key="10">
    <source>
        <dbReference type="SAM" id="SignalP"/>
    </source>
</evidence>
<comment type="subcellular location">
    <subcellularLocation>
        <location evidence="7">Endomembrane system</location>
        <topology evidence="7">Single-pass membrane protein</topology>
    </subcellularLocation>
    <subcellularLocation>
        <location evidence="1 8">Membrane</location>
        <topology evidence="1 8">Single-pass type I membrane protein</topology>
    </subcellularLocation>
</comment>
<gene>
    <name evidence="12" type="primary">ORF89085</name>
</gene>
<dbReference type="InterPro" id="IPR036598">
    <property type="entry name" value="GOLD_dom_sf"/>
</dbReference>
<evidence type="ECO:0000256" key="6">
    <source>
        <dbReference type="ARBA" id="ARBA00023136"/>
    </source>
</evidence>
<feature type="chain" id="PRO_5002127307" description="GOLD domain-containing protein" evidence="10">
    <location>
        <begin position="19"/>
        <end position="227"/>
    </location>
</feature>
<evidence type="ECO:0000256" key="2">
    <source>
        <dbReference type="ARBA" id="ARBA00007104"/>
    </source>
</evidence>
<dbReference type="Gene3D" id="2.60.120.680">
    <property type="entry name" value="GOLD domain"/>
    <property type="match status" value="1"/>
</dbReference>
<dbReference type="GO" id="GO:0012505">
    <property type="term" value="C:endomembrane system"/>
    <property type="evidence" value="ECO:0007669"/>
    <property type="project" value="UniProtKB-SubCell"/>
</dbReference>
<dbReference type="PANTHER" id="PTHR22811">
    <property type="entry name" value="TRANSMEMBRANE EMP24 DOMAIN-CONTAINING PROTEIN"/>
    <property type="match status" value="1"/>
</dbReference>
<feature type="transmembrane region" description="Helical" evidence="9">
    <location>
        <begin position="183"/>
        <end position="208"/>
    </location>
</feature>
<keyword evidence="5 9" id="KW-1133">Transmembrane helix</keyword>
<evidence type="ECO:0000256" key="5">
    <source>
        <dbReference type="ARBA" id="ARBA00022989"/>
    </source>
</evidence>
<organism evidence="12">
    <name type="scientific">Arion vulgaris</name>
    <dbReference type="NCBI Taxonomy" id="1028688"/>
    <lineage>
        <taxon>Eukaryota</taxon>
        <taxon>Metazoa</taxon>
        <taxon>Spiralia</taxon>
        <taxon>Lophotrochozoa</taxon>
        <taxon>Mollusca</taxon>
        <taxon>Gastropoda</taxon>
        <taxon>Heterobranchia</taxon>
        <taxon>Euthyneura</taxon>
        <taxon>Panpulmonata</taxon>
        <taxon>Eupulmonata</taxon>
        <taxon>Stylommatophora</taxon>
        <taxon>Helicina</taxon>
        <taxon>Arionoidea</taxon>
        <taxon>Arionidae</taxon>
        <taxon>Arion</taxon>
    </lineage>
</organism>
<dbReference type="GO" id="GO:0016020">
    <property type="term" value="C:membrane"/>
    <property type="evidence" value="ECO:0007669"/>
    <property type="project" value="UniProtKB-SubCell"/>
</dbReference>
<dbReference type="SMART" id="SM01190">
    <property type="entry name" value="EMP24_GP25L"/>
    <property type="match status" value="1"/>
</dbReference>
<dbReference type="InterPro" id="IPR009038">
    <property type="entry name" value="GOLD_dom"/>
</dbReference>